<protein>
    <submittedName>
        <fullName evidence="1">Uncharacterized protein</fullName>
    </submittedName>
</protein>
<dbReference type="AlphaFoldDB" id="A0A250KYG0"/>
<dbReference type="Pfam" id="PF19027">
    <property type="entry name" value="DUF5752"/>
    <property type="match status" value="1"/>
</dbReference>
<dbReference type="Proteomes" id="UP000266313">
    <property type="component" value="Chromosome"/>
</dbReference>
<sequence>MQATGKPEIVMENNTSGSTPFIVNDCALLAIATGRRAQNLKELRDQLLIIHPGSIYFHFWGNLLHPRFDEPEYSNDFAAWSRHALHDKVLAERLSVVDPNSYGTLDELRQELIEIIEQRLDEREVLAWAQPDQQFEFIRALTVVFRTDLQFFAPEKLASRIGHMSVSSIFYHFIDAKRRNENRLDDFRNWLESFGGRYESLIQCLAMIDPYFTTLTRLREDLARIFSGCLCEADHG</sequence>
<dbReference type="EMBL" id="AP017928">
    <property type="protein sequence ID" value="BBA36665.1"/>
    <property type="molecule type" value="Genomic_DNA"/>
</dbReference>
<organism evidence="1 2">
    <name type="scientific">Methylocaldum marinum</name>
    <dbReference type="NCBI Taxonomy" id="1432792"/>
    <lineage>
        <taxon>Bacteria</taxon>
        <taxon>Pseudomonadati</taxon>
        <taxon>Pseudomonadota</taxon>
        <taxon>Gammaproteobacteria</taxon>
        <taxon>Methylococcales</taxon>
        <taxon>Methylococcaceae</taxon>
        <taxon>Methylocaldum</taxon>
    </lineage>
</organism>
<name>A0A250KYG0_9GAMM</name>
<proteinExistence type="predicted"/>
<dbReference type="InterPro" id="IPR044036">
    <property type="entry name" value="DUF5752"/>
</dbReference>
<keyword evidence="2" id="KW-1185">Reference proteome</keyword>
<evidence type="ECO:0000313" key="2">
    <source>
        <dbReference type="Proteomes" id="UP000266313"/>
    </source>
</evidence>
<evidence type="ECO:0000313" key="1">
    <source>
        <dbReference type="EMBL" id="BBA36665.1"/>
    </source>
</evidence>
<reference evidence="1 2" key="1">
    <citation type="submission" date="2016-12" db="EMBL/GenBank/DDBJ databases">
        <title>Genome sequencing of Methylocaldum marinum.</title>
        <authorList>
            <person name="Takeuchi M."/>
            <person name="Kamagata Y."/>
            <person name="Hiraoka S."/>
            <person name="Oshima K."/>
            <person name="Hattori M."/>
            <person name="Iwasaki W."/>
        </authorList>
    </citation>
    <scope>NUCLEOTIDE SEQUENCE [LARGE SCALE GENOMIC DNA]</scope>
    <source>
        <strain evidence="1 2">S8</strain>
    </source>
</reference>
<dbReference type="KEGG" id="mmai:sS8_4741"/>
<accession>A0A250KYG0</accession>
<gene>
    <name evidence="1" type="ORF">sS8_4741</name>
</gene>